<keyword evidence="3" id="KW-1185">Reference proteome</keyword>
<gene>
    <name evidence="2" type="ORF">TTAC_LOCUS10275</name>
</gene>
<dbReference type="EMBL" id="UYWX01021498">
    <property type="protein sequence ID" value="VDM35255.1"/>
    <property type="molecule type" value="Genomic_DNA"/>
</dbReference>
<evidence type="ECO:0000259" key="1">
    <source>
        <dbReference type="PROSITE" id="PS00028"/>
    </source>
</evidence>
<dbReference type="AlphaFoldDB" id="A0A0R3X9R5"/>
<reference evidence="2 3" key="2">
    <citation type="submission" date="2018-11" db="EMBL/GenBank/DDBJ databases">
        <authorList>
            <consortium name="Pathogen Informatics"/>
        </authorList>
    </citation>
    <scope>NUCLEOTIDE SEQUENCE [LARGE SCALE GENOMIC DNA]</scope>
</reference>
<dbReference type="STRING" id="6205.A0A0R3X9R5"/>
<dbReference type="OrthoDB" id="6219989at2759"/>
<feature type="domain" description="C2H2-type" evidence="1">
    <location>
        <begin position="29"/>
        <end position="49"/>
    </location>
</feature>
<evidence type="ECO:0000313" key="4">
    <source>
        <dbReference type="WBParaSite" id="TTAC_0001029001-mRNA-1"/>
    </source>
</evidence>
<organism evidence="4">
    <name type="scientific">Hydatigena taeniaeformis</name>
    <name type="common">Feline tapeworm</name>
    <name type="synonym">Taenia taeniaeformis</name>
    <dbReference type="NCBI Taxonomy" id="6205"/>
    <lineage>
        <taxon>Eukaryota</taxon>
        <taxon>Metazoa</taxon>
        <taxon>Spiralia</taxon>
        <taxon>Lophotrochozoa</taxon>
        <taxon>Platyhelminthes</taxon>
        <taxon>Cestoda</taxon>
        <taxon>Eucestoda</taxon>
        <taxon>Cyclophyllidea</taxon>
        <taxon>Taeniidae</taxon>
        <taxon>Hydatigera</taxon>
    </lineage>
</organism>
<dbReference type="Proteomes" id="UP000274429">
    <property type="component" value="Unassembled WGS sequence"/>
</dbReference>
<reference evidence="4" key="1">
    <citation type="submission" date="2017-02" db="UniProtKB">
        <authorList>
            <consortium name="WormBaseParasite"/>
        </authorList>
    </citation>
    <scope>IDENTIFICATION</scope>
</reference>
<dbReference type="WBParaSite" id="TTAC_0001029001-mRNA-1">
    <property type="protein sequence ID" value="TTAC_0001029001-mRNA-1"/>
    <property type="gene ID" value="TTAC_0001029001"/>
</dbReference>
<dbReference type="PROSITE" id="PS00028">
    <property type="entry name" value="ZINC_FINGER_C2H2_1"/>
    <property type="match status" value="1"/>
</dbReference>
<proteinExistence type="predicted"/>
<name>A0A0R3X9R5_HYDTA</name>
<dbReference type="InterPro" id="IPR013087">
    <property type="entry name" value="Znf_C2H2_type"/>
</dbReference>
<evidence type="ECO:0000313" key="3">
    <source>
        <dbReference type="Proteomes" id="UP000274429"/>
    </source>
</evidence>
<protein>
    <submittedName>
        <fullName evidence="4">C2H2-type domain-containing protein</fullName>
    </submittedName>
</protein>
<evidence type="ECO:0000313" key="2">
    <source>
        <dbReference type="EMBL" id="VDM35255.1"/>
    </source>
</evidence>
<sequence length="134" mass="14188">MDGRKDVVGATDTATVTTAEAGRMPQFTCPYCQRLYVSLTYFRKHLAAHAPSHSTTTTVSSTATGAVATKSALTTDCSSGSTADFCEVFTEEVSLGCDLGQKISLQQGSLRSAVNRTVMAMHLIYVTSVCGHPD</sequence>
<accession>A0A0R3X9R5</accession>